<name>A0A0V0RT02_9BILA</name>
<dbReference type="AlphaFoldDB" id="A0A0V0RT02"/>
<protein>
    <submittedName>
        <fullName evidence="1">Uncharacterized protein</fullName>
    </submittedName>
</protein>
<dbReference type="Proteomes" id="UP000054630">
    <property type="component" value="Unassembled WGS sequence"/>
</dbReference>
<sequence>METILLLYYKNESQVQMLLESATFLGYFPLFELPYYRKEGEQINQNFHLVNFACQMAQQHIQVTEAGLYDCLRSVCHLCKLAHLKINFILAVRQ</sequence>
<accession>A0A0V0RT02</accession>
<dbReference type="EMBL" id="JYDL01000085">
    <property type="protein sequence ID" value="KRX17614.1"/>
    <property type="molecule type" value="Genomic_DNA"/>
</dbReference>
<gene>
    <name evidence="1" type="ORF">T07_3125</name>
</gene>
<proteinExistence type="predicted"/>
<organism evidence="1 2">
    <name type="scientific">Trichinella nelsoni</name>
    <dbReference type="NCBI Taxonomy" id="6336"/>
    <lineage>
        <taxon>Eukaryota</taxon>
        <taxon>Metazoa</taxon>
        <taxon>Ecdysozoa</taxon>
        <taxon>Nematoda</taxon>
        <taxon>Enoplea</taxon>
        <taxon>Dorylaimia</taxon>
        <taxon>Trichinellida</taxon>
        <taxon>Trichinellidae</taxon>
        <taxon>Trichinella</taxon>
    </lineage>
</organism>
<evidence type="ECO:0000313" key="1">
    <source>
        <dbReference type="EMBL" id="KRX17614.1"/>
    </source>
</evidence>
<keyword evidence="2" id="KW-1185">Reference proteome</keyword>
<comment type="caution">
    <text evidence="1">The sequence shown here is derived from an EMBL/GenBank/DDBJ whole genome shotgun (WGS) entry which is preliminary data.</text>
</comment>
<evidence type="ECO:0000313" key="2">
    <source>
        <dbReference type="Proteomes" id="UP000054630"/>
    </source>
</evidence>
<reference evidence="1 2" key="1">
    <citation type="submission" date="2015-01" db="EMBL/GenBank/DDBJ databases">
        <title>Evolution of Trichinella species and genotypes.</title>
        <authorList>
            <person name="Korhonen P.K."/>
            <person name="Edoardo P."/>
            <person name="Giuseppe L.R."/>
            <person name="Gasser R.B."/>
        </authorList>
    </citation>
    <scope>NUCLEOTIDE SEQUENCE [LARGE SCALE GENOMIC DNA]</scope>
    <source>
        <strain evidence="1">ISS37</strain>
    </source>
</reference>